<organism evidence="1">
    <name type="scientific">Schistocephalus solidus</name>
    <name type="common">Tapeworm</name>
    <dbReference type="NCBI Taxonomy" id="70667"/>
    <lineage>
        <taxon>Eukaryota</taxon>
        <taxon>Metazoa</taxon>
        <taxon>Spiralia</taxon>
        <taxon>Lophotrochozoa</taxon>
        <taxon>Platyhelminthes</taxon>
        <taxon>Cestoda</taxon>
        <taxon>Eucestoda</taxon>
        <taxon>Diphyllobothriidea</taxon>
        <taxon>Diphyllobothriidae</taxon>
        <taxon>Schistocephalus</taxon>
    </lineage>
</organism>
<reference evidence="1" key="1">
    <citation type="submission" date="2016-01" db="EMBL/GenBank/DDBJ databases">
        <title>Reference transcriptome for the parasite Schistocephalus solidus: insights into the molecular evolution of parasitism.</title>
        <authorList>
            <person name="Hebert F.O."/>
            <person name="Grambauer S."/>
            <person name="Barber I."/>
            <person name="Landry C.R."/>
            <person name="Aubin-Horth N."/>
        </authorList>
    </citation>
    <scope>NUCLEOTIDE SEQUENCE</scope>
</reference>
<sequence>MAIRVELRLKCLQEVPSQCVFKFFRNSGKTITSVLMSVKSTKTRDTGMPISDISAVVIKSYPTLGQTHGAVKVPRSTDEPPARSLLGCVSSKLIDERPFNNCLVRYARKVCWSCTSPRKSGTEIHRIGSGGFSEN</sequence>
<protein>
    <submittedName>
        <fullName evidence="1">Uncharacterized protein</fullName>
    </submittedName>
</protein>
<name>A0A0V0J162_SCHSO</name>
<dbReference type="EMBL" id="GEEE01003816">
    <property type="protein sequence ID" value="JAP59409.1"/>
    <property type="molecule type" value="Transcribed_RNA"/>
</dbReference>
<accession>A0A0V0J162</accession>
<proteinExistence type="predicted"/>
<gene>
    <name evidence="1" type="ORF">TR102450</name>
</gene>
<dbReference type="AlphaFoldDB" id="A0A0V0J162"/>
<evidence type="ECO:0000313" key="1">
    <source>
        <dbReference type="EMBL" id="JAP59409.1"/>
    </source>
</evidence>